<evidence type="ECO:0000313" key="1">
    <source>
        <dbReference type="EMBL" id="KAK8529467.1"/>
    </source>
</evidence>
<reference evidence="1 2" key="1">
    <citation type="journal article" date="2024" name="G3 (Bethesda)">
        <title>Genome assembly of Hibiscus sabdariffa L. provides insights into metabolisms of medicinal natural products.</title>
        <authorList>
            <person name="Kim T."/>
        </authorList>
    </citation>
    <scope>NUCLEOTIDE SEQUENCE [LARGE SCALE GENOMIC DNA]</scope>
    <source>
        <strain evidence="1">TK-2024</strain>
        <tissue evidence="1">Old leaves</tissue>
    </source>
</reference>
<protein>
    <submittedName>
        <fullName evidence="1">Uncharacterized protein</fullName>
    </submittedName>
</protein>
<dbReference type="EMBL" id="JBBPBM010000036">
    <property type="protein sequence ID" value="KAK8529467.1"/>
    <property type="molecule type" value="Genomic_DNA"/>
</dbReference>
<sequence>MERGLGAWSLKLNLLRHWLLFNTWLCLALQSAFQLGFLPGACIRPGMFLSPYLSLWEDISIAMDVIFLGDIYILSWKVSLDVGKSNRRKCKWASGNEIGTKQSRSPSFVKYCWRNIRELLQPVKADRIFSRKGPFEQTSVLITQETMGLRKYRRANAMSSLVFQGTFMDVNIALKVQLQSAELCANGFEYLNTIDVCLPDILSAIILREQP</sequence>
<comment type="caution">
    <text evidence="1">The sequence shown here is derived from an EMBL/GenBank/DDBJ whole genome shotgun (WGS) entry which is preliminary data.</text>
</comment>
<organism evidence="1 2">
    <name type="scientific">Hibiscus sabdariffa</name>
    <name type="common">roselle</name>
    <dbReference type="NCBI Taxonomy" id="183260"/>
    <lineage>
        <taxon>Eukaryota</taxon>
        <taxon>Viridiplantae</taxon>
        <taxon>Streptophyta</taxon>
        <taxon>Embryophyta</taxon>
        <taxon>Tracheophyta</taxon>
        <taxon>Spermatophyta</taxon>
        <taxon>Magnoliopsida</taxon>
        <taxon>eudicotyledons</taxon>
        <taxon>Gunneridae</taxon>
        <taxon>Pentapetalae</taxon>
        <taxon>rosids</taxon>
        <taxon>malvids</taxon>
        <taxon>Malvales</taxon>
        <taxon>Malvaceae</taxon>
        <taxon>Malvoideae</taxon>
        <taxon>Hibiscus</taxon>
    </lineage>
</organism>
<gene>
    <name evidence="1" type="ORF">V6N12_060248</name>
</gene>
<dbReference type="Proteomes" id="UP001472677">
    <property type="component" value="Unassembled WGS sequence"/>
</dbReference>
<name>A0ABR2D4A2_9ROSI</name>
<evidence type="ECO:0000313" key="2">
    <source>
        <dbReference type="Proteomes" id="UP001472677"/>
    </source>
</evidence>
<keyword evidence="2" id="KW-1185">Reference proteome</keyword>
<accession>A0ABR2D4A2</accession>
<proteinExistence type="predicted"/>